<dbReference type="EMBL" id="JBJKFK010000073">
    <property type="protein sequence ID" value="KAL3320143.1"/>
    <property type="molecule type" value="Genomic_DNA"/>
</dbReference>
<dbReference type="AlphaFoldDB" id="A0ABD2QL20"/>
<accession>A0ABD2QL20</accession>
<keyword evidence="3" id="KW-1185">Reference proteome</keyword>
<reference evidence="2 3" key="1">
    <citation type="submission" date="2024-11" db="EMBL/GenBank/DDBJ databases">
        <title>Adaptive evolution of stress response genes in parasites aligns with host niche diversity.</title>
        <authorList>
            <person name="Hahn C."/>
            <person name="Resl P."/>
        </authorList>
    </citation>
    <scope>NUCLEOTIDE SEQUENCE [LARGE SCALE GENOMIC DNA]</scope>
    <source>
        <strain evidence="2">EGGRZ-B1_66</strain>
        <tissue evidence="2">Body</tissue>
    </source>
</reference>
<gene>
    <name evidence="2" type="ORF">Ciccas_001175</name>
</gene>
<protein>
    <submittedName>
        <fullName evidence="2">Uncharacterized protein</fullName>
    </submittedName>
</protein>
<evidence type="ECO:0000313" key="3">
    <source>
        <dbReference type="Proteomes" id="UP001626550"/>
    </source>
</evidence>
<dbReference type="Proteomes" id="UP001626550">
    <property type="component" value="Unassembled WGS sequence"/>
</dbReference>
<organism evidence="2 3">
    <name type="scientific">Cichlidogyrus casuarinus</name>
    <dbReference type="NCBI Taxonomy" id="1844966"/>
    <lineage>
        <taxon>Eukaryota</taxon>
        <taxon>Metazoa</taxon>
        <taxon>Spiralia</taxon>
        <taxon>Lophotrochozoa</taxon>
        <taxon>Platyhelminthes</taxon>
        <taxon>Monogenea</taxon>
        <taxon>Monopisthocotylea</taxon>
        <taxon>Dactylogyridea</taxon>
        <taxon>Ancyrocephalidae</taxon>
        <taxon>Cichlidogyrus</taxon>
    </lineage>
</organism>
<name>A0ABD2QL20_9PLAT</name>
<proteinExistence type="predicted"/>
<feature type="region of interest" description="Disordered" evidence="1">
    <location>
        <begin position="433"/>
        <end position="534"/>
    </location>
</feature>
<comment type="caution">
    <text evidence="2">The sequence shown here is derived from an EMBL/GenBank/DDBJ whole genome shotgun (WGS) entry which is preliminary data.</text>
</comment>
<evidence type="ECO:0000256" key="1">
    <source>
        <dbReference type="SAM" id="MobiDB-lite"/>
    </source>
</evidence>
<sequence length="534" mass="60379">MIGELQASEPSWTELGLELLIDECQDYHLFRDQSERVSLVGANPYEYLVASFHFTNEMHDALSQDQRSALWVMLCRRIMSMLLLHCKDSTQVDSLSSQSFGSPQSPVRSTCTSDPDLITDSVYIITKQVLTLTARIIEFHGLDIDHSTVSDSSEVENFNELYSAIAALGRCLEQEPFSDLRMQPVDSESNLDVYFVTKQDKLHYVIRSHVLLALEALFCLLKFHMKDLDALSLLLDSITLPLQKLVSHCVSNATKEVTVVVTALEKVFVMLWTFYKKNAHKEILQNAPIIEKLSSIFVQQLLLLSHKKLLSNGVAFTSLLVEQLGLFLKLIQTLPLSNPSTELIEKCLISNADMIRPILKDNSLTSDVQMPEYLKSVDCKTTPTVQKKRRRTTKSKEQELPTTPTKKIIAQVCPNSEPIVSIKTGIRRGRLSLRLSNDVQPTEESDSEHEKKVPIKSQPRKRLFSNDTTASSNKEETSKRSSRGKLIESIPPPNPIDFEDSAQFVLISPQESKNPAKKPKLLTQHQIERMSEQK</sequence>
<evidence type="ECO:0000313" key="2">
    <source>
        <dbReference type="EMBL" id="KAL3320143.1"/>
    </source>
</evidence>
<feature type="region of interest" description="Disordered" evidence="1">
    <location>
        <begin position="382"/>
        <end position="407"/>
    </location>
</feature>